<feature type="region of interest" description="Disordered" evidence="1">
    <location>
        <begin position="213"/>
        <end position="262"/>
    </location>
</feature>
<dbReference type="Proteomes" id="UP001447188">
    <property type="component" value="Unassembled WGS sequence"/>
</dbReference>
<organism evidence="2 3">
    <name type="scientific">Discina gigas</name>
    <dbReference type="NCBI Taxonomy" id="1032678"/>
    <lineage>
        <taxon>Eukaryota</taxon>
        <taxon>Fungi</taxon>
        <taxon>Dikarya</taxon>
        <taxon>Ascomycota</taxon>
        <taxon>Pezizomycotina</taxon>
        <taxon>Pezizomycetes</taxon>
        <taxon>Pezizales</taxon>
        <taxon>Discinaceae</taxon>
        <taxon>Discina</taxon>
    </lineage>
</organism>
<evidence type="ECO:0000256" key="1">
    <source>
        <dbReference type="SAM" id="MobiDB-lite"/>
    </source>
</evidence>
<keyword evidence="3" id="KW-1185">Reference proteome</keyword>
<name>A0ABR3GRM1_9PEZI</name>
<accession>A0ABR3GRM1</accession>
<proteinExistence type="predicted"/>
<comment type="caution">
    <text evidence="2">The sequence shown here is derived from an EMBL/GenBank/DDBJ whole genome shotgun (WGS) entry which is preliminary data.</text>
</comment>
<evidence type="ECO:0000313" key="2">
    <source>
        <dbReference type="EMBL" id="KAL0638581.1"/>
    </source>
</evidence>
<gene>
    <name evidence="2" type="ORF">Q9L58_002307</name>
</gene>
<sequence>MIIVRKPVPTVVLTIAPPSRPHTPQLGSRATDYGVDSLLSPSSRLSPIFSLRPNSISETSDDGVSSYNPSATDLSILGEEYGARTTVYHIYHAGRSNTNFTVHSVKDTKLVEQLHEEVGPVVLKRGFGCSASKLTRGLRSLNSPPPKKIKADDNETDPRNATYFLHSPCLWFSDPPQTLRFGGDKNAPVVCLIEGSFFWRTWRLGFVVPEDKCGKKDKKKSKDKGQKTPEISQRVDSGFEEGGDRGSSINNETERRWKGLNEPGVIDPRGVLVSKYPLRASGRWPGESGKEYAIEQAKQLKSSSVTPEQVASRINRSDSFSKRLRDLIYPRSSSSSSTTVTPPPTPDPGLLTDILSAEPEPQDLPAHLRPDSLDEGSLLMKWSGWLTREYEFAYKGVDLRWKGTGTVKDEKKYWGSWSKYNHLKLVATLPDEDEGEGEDGEEAREVEQKNERLCTDCKKRLGRRRSFSSFVSLVNRRGSSVGISEPEQGREKRKQRGGRQVVIAKYTCLAALRKAGRLTIYEHGLEQATSMYVAPGNEGEFDIEKERLRHLTVATALCMLQAEKEKRDTILMMIEMLLSGGTDVL</sequence>
<evidence type="ECO:0000313" key="3">
    <source>
        <dbReference type="Proteomes" id="UP001447188"/>
    </source>
</evidence>
<protein>
    <submittedName>
        <fullName evidence="2">Uncharacterized protein</fullName>
    </submittedName>
</protein>
<dbReference type="EMBL" id="JBBBZM010000020">
    <property type="protein sequence ID" value="KAL0638581.1"/>
    <property type="molecule type" value="Genomic_DNA"/>
</dbReference>
<reference evidence="2 3" key="1">
    <citation type="submission" date="2024-02" db="EMBL/GenBank/DDBJ databases">
        <title>Discinaceae phylogenomics.</title>
        <authorList>
            <person name="Dirks A.C."/>
            <person name="James T.Y."/>
        </authorList>
    </citation>
    <scope>NUCLEOTIDE SEQUENCE [LARGE SCALE GENOMIC DNA]</scope>
    <source>
        <strain evidence="2 3">ACD0624</strain>
    </source>
</reference>